<dbReference type="PANTHER" id="PTHR42747">
    <property type="entry name" value="NITRONATE MONOOXYGENASE-RELATED"/>
    <property type="match status" value="1"/>
</dbReference>
<dbReference type="PANTHER" id="PTHR42747:SF3">
    <property type="entry name" value="NITRONATE MONOOXYGENASE-RELATED"/>
    <property type="match status" value="1"/>
</dbReference>
<keyword evidence="3" id="KW-0216">Detoxification</keyword>
<dbReference type="Proteomes" id="UP000192448">
    <property type="component" value="Unassembled WGS sequence"/>
</dbReference>
<dbReference type="RefSeq" id="WP_083168971.1">
    <property type="nucleotide sequence ID" value="NZ_MVHF01000046.1"/>
</dbReference>
<dbReference type="InterPro" id="IPR013785">
    <property type="entry name" value="Aldolase_TIM"/>
</dbReference>
<evidence type="ECO:0000256" key="6">
    <source>
        <dbReference type="ARBA" id="ARBA00023002"/>
    </source>
</evidence>
<keyword evidence="5" id="KW-0288">FMN</keyword>
<comment type="caution">
    <text evidence="10">The sequence shown here is derived from an EMBL/GenBank/DDBJ whole genome shotgun (WGS) entry which is preliminary data.</text>
</comment>
<evidence type="ECO:0000256" key="8">
    <source>
        <dbReference type="ARBA" id="ARBA00031155"/>
    </source>
</evidence>
<dbReference type="GO" id="GO:0009636">
    <property type="term" value="P:response to toxic substance"/>
    <property type="evidence" value="ECO:0007669"/>
    <property type="project" value="UniProtKB-KW"/>
</dbReference>
<evidence type="ECO:0000256" key="3">
    <source>
        <dbReference type="ARBA" id="ARBA00022575"/>
    </source>
</evidence>
<evidence type="ECO:0000313" key="11">
    <source>
        <dbReference type="Proteomes" id="UP000192448"/>
    </source>
</evidence>
<keyword evidence="7" id="KW-0503">Monooxygenase</keyword>
<gene>
    <name evidence="10" type="ORF">BST13_30925</name>
</gene>
<keyword evidence="10" id="KW-0223">Dioxygenase</keyword>
<dbReference type="GO" id="GO:0018580">
    <property type="term" value="F:nitronate monooxygenase activity"/>
    <property type="evidence" value="ECO:0007669"/>
    <property type="project" value="InterPro"/>
</dbReference>
<evidence type="ECO:0000256" key="1">
    <source>
        <dbReference type="ARBA" id="ARBA00001917"/>
    </source>
</evidence>
<reference evidence="10 11" key="1">
    <citation type="submission" date="2017-02" db="EMBL/GenBank/DDBJ databases">
        <title>The new phylogeny of genus Mycobacterium.</title>
        <authorList>
            <person name="Tortoli E."/>
            <person name="Trovato A."/>
            <person name="Cirillo D.M."/>
        </authorList>
    </citation>
    <scope>NUCLEOTIDE SEQUENCE [LARGE SCALE GENOMIC DNA]</scope>
    <source>
        <strain evidence="10 11">RW6</strain>
    </source>
</reference>
<accession>A0A1X0AB97</accession>
<evidence type="ECO:0000256" key="9">
    <source>
        <dbReference type="ARBA" id="ARBA00049401"/>
    </source>
</evidence>
<dbReference type="InterPro" id="IPR004136">
    <property type="entry name" value="NMO"/>
</dbReference>
<dbReference type="EMBL" id="MVHF01000046">
    <property type="protein sequence ID" value="ORA27331.1"/>
    <property type="molecule type" value="Genomic_DNA"/>
</dbReference>
<evidence type="ECO:0000256" key="5">
    <source>
        <dbReference type="ARBA" id="ARBA00022643"/>
    </source>
</evidence>
<evidence type="ECO:0000256" key="7">
    <source>
        <dbReference type="ARBA" id="ARBA00023033"/>
    </source>
</evidence>
<dbReference type="STRING" id="1927124.BST13_30925"/>
<keyword evidence="11" id="KW-1185">Reference proteome</keyword>
<dbReference type="OrthoDB" id="9778912at2"/>
<protein>
    <recommendedName>
        <fullName evidence="8">Propionate 3-nitronate monooxygenase</fullName>
    </recommendedName>
</protein>
<keyword evidence="4" id="KW-0285">Flavoprotein</keyword>
<sequence>MSSPIADLGLSIPVIAAPMAGGPTTAAMVIAAHSAGSFGFLAAGYKTPEAVEAELRTVRDAGIPFGVNVFAPNPVPISPERYAEYAQAMQREADRFGLTLPDAPNDSDDHFAAKVDLLRANPVPLVSFTFGIPPQDVIRTLQRAGSAVMQTVTSRAEAEAAAAAGVDALAVQASVAGGHSGTLTPDNPPKALPIGELVAGITSTVGLPVVAAGGLGTTADVAGVLQAGAEAAAVGTVLLLADESGASATHQAALEDPERTETVVTKAFTGRPARGLRNRFIDTYEASAPLGYPAIHFLTSPLRKAAAAAGEPELVHLWAGTGYRHARRQPTAQILAGLVP</sequence>
<comment type="catalytic activity">
    <reaction evidence="9">
        <text>3 propionate 3-nitronate + 3 O2 + H2O = 3 3-oxopropanoate + 2 nitrate + nitrite + H2O2 + 3 H(+)</text>
        <dbReference type="Rhea" id="RHEA:57332"/>
        <dbReference type="ChEBI" id="CHEBI:15377"/>
        <dbReference type="ChEBI" id="CHEBI:15378"/>
        <dbReference type="ChEBI" id="CHEBI:15379"/>
        <dbReference type="ChEBI" id="CHEBI:16240"/>
        <dbReference type="ChEBI" id="CHEBI:16301"/>
        <dbReference type="ChEBI" id="CHEBI:17632"/>
        <dbReference type="ChEBI" id="CHEBI:33190"/>
        <dbReference type="ChEBI" id="CHEBI:136067"/>
    </reaction>
</comment>
<name>A0A1X0AB97_9MYCO</name>
<evidence type="ECO:0000256" key="2">
    <source>
        <dbReference type="ARBA" id="ARBA00009881"/>
    </source>
</evidence>
<dbReference type="GO" id="GO:0051213">
    <property type="term" value="F:dioxygenase activity"/>
    <property type="evidence" value="ECO:0007669"/>
    <property type="project" value="UniProtKB-KW"/>
</dbReference>
<comment type="similarity">
    <text evidence="2">Belongs to the nitronate monooxygenase family. NMO class I subfamily.</text>
</comment>
<dbReference type="SUPFAM" id="SSF51412">
    <property type="entry name" value="Inosine monophosphate dehydrogenase (IMPDH)"/>
    <property type="match status" value="1"/>
</dbReference>
<keyword evidence="6" id="KW-0560">Oxidoreductase</keyword>
<evidence type="ECO:0000256" key="4">
    <source>
        <dbReference type="ARBA" id="ARBA00022630"/>
    </source>
</evidence>
<dbReference type="AlphaFoldDB" id="A0A1X0AB97"/>
<evidence type="ECO:0000313" key="10">
    <source>
        <dbReference type="EMBL" id="ORA27331.1"/>
    </source>
</evidence>
<dbReference type="Gene3D" id="3.20.20.70">
    <property type="entry name" value="Aldolase class I"/>
    <property type="match status" value="1"/>
</dbReference>
<comment type="cofactor">
    <cofactor evidence="1">
        <name>FMN</name>
        <dbReference type="ChEBI" id="CHEBI:58210"/>
    </cofactor>
</comment>
<dbReference type="CDD" id="cd04730">
    <property type="entry name" value="NPD_like"/>
    <property type="match status" value="1"/>
</dbReference>
<proteinExistence type="inferred from homology"/>
<organism evidence="10 11">
    <name type="scientific">Mycobacterium aquaticum</name>
    <dbReference type="NCBI Taxonomy" id="1927124"/>
    <lineage>
        <taxon>Bacteria</taxon>
        <taxon>Bacillati</taxon>
        <taxon>Actinomycetota</taxon>
        <taxon>Actinomycetes</taxon>
        <taxon>Mycobacteriales</taxon>
        <taxon>Mycobacteriaceae</taxon>
        <taxon>Mycobacterium</taxon>
    </lineage>
</organism>
<dbReference type="Pfam" id="PF03060">
    <property type="entry name" value="NMO"/>
    <property type="match status" value="1"/>
</dbReference>